<dbReference type="InterPro" id="IPR057534">
    <property type="entry name" value="MXRA7_helical"/>
</dbReference>
<keyword evidence="5" id="KW-1185">Reference proteome</keyword>
<organism evidence="6">
    <name type="scientific">Enterobius vermicularis</name>
    <name type="common">Human pinworm</name>
    <dbReference type="NCBI Taxonomy" id="51028"/>
    <lineage>
        <taxon>Eukaryota</taxon>
        <taxon>Metazoa</taxon>
        <taxon>Ecdysozoa</taxon>
        <taxon>Nematoda</taxon>
        <taxon>Chromadorea</taxon>
        <taxon>Rhabditida</taxon>
        <taxon>Spirurina</taxon>
        <taxon>Oxyuridomorpha</taxon>
        <taxon>Oxyuroidea</taxon>
        <taxon>Oxyuridae</taxon>
        <taxon>Enterobius</taxon>
    </lineage>
</organism>
<name>A0A0N4V864_ENTVE</name>
<dbReference type="InterPro" id="IPR026622">
    <property type="entry name" value="Mxra7"/>
</dbReference>
<reference evidence="6" key="1">
    <citation type="submission" date="2017-02" db="UniProtKB">
        <authorList>
            <consortium name="WormBaseParasite"/>
        </authorList>
    </citation>
    <scope>IDENTIFICATION</scope>
</reference>
<dbReference type="Proteomes" id="UP000274131">
    <property type="component" value="Unassembled WGS sequence"/>
</dbReference>
<sequence>MEESSVPLPLPTYNIFRLAKEDPLSDHSLRDGCFNYDTLKGLRRKEVNDYCSTKIGIDGEVEPLNAYLDYEKLGPVYSQTDPTQAEETSSDEVEASSHVETSGCPESEAEEDQKKNIGKKKSLSEQLVENDNVVGSLKTLHGKLATADLNLKARKLEQSMSQKEREEEALIRKKQLESIYTLLATDKERFGVNDEADVFDQMKLYSFGR</sequence>
<gene>
    <name evidence="4" type="ORF">EVEC_LOCUS6105</name>
</gene>
<feature type="coiled-coil region" evidence="1">
    <location>
        <begin position="146"/>
        <end position="173"/>
    </location>
</feature>
<accession>A0A0N4V864</accession>
<evidence type="ECO:0000259" key="3">
    <source>
        <dbReference type="Pfam" id="PF25473"/>
    </source>
</evidence>
<evidence type="ECO:0000313" key="4">
    <source>
        <dbReference type="EMBL" id="VDD91354.1"/>
    </source>
</evidence>
<evidence type="ECO:0000256" key="1">
    <source>
        <dbReference type="SAM" id="Coils"/>
    </source>
</evidence>
<dbReference type="EMBL" id="UXUI01008379">
    <property type="protein sequence ID" value="VDD91354.1"/>
    <property type="molecule type" value="Genomic_DNA"/>
</dbReference>
<feature type="domain" description="Matrix-remodeling-associated protein 7 helical" evidence="3">
    <location>
        <begin position="145"/>
        <end position="206"/>
    </location>
</feature>
<reference evidence="4 5" key="2">
    <citation type="submission" date="2018-10" db="EMBL/GenBank/DDBJ databases">
        <authorList>
            <consortium name="Pathogen Informatics"/>
        </authorList>
    </citation>
    <scope>NUCLEOTIDE SEQUENCE [LARGE SCALE GENOMIC DNA]</scope>
</reference>
<dbReference type="Pfam" id="PF25473">
    <property type="entry name" value="MXRA7_helical"/>
    <property type="match status" value="1"/>
</dbReference>
<dbReference type="PANTHER" id="PTHR21845:SF2">
    <property type="entry name" value="MATRIX-REMODELING-ASSOCIATED PROTEIN 7"/>
    <property type="match status" value="1"/>
</dbReference>
<dbReference type="WBParaSite" id="EVEC_0000653101-mRNA-1">
    <property type="protein sequence ID" value="EVEC_0000653101-mRNA-1"/>
    <property type="gene ID" value="EVEC_0000653101"/>
</dbReference>
<dbReference type="PANTHER" id="PTHR21845">
    <property type="entry name" value="TRANSMEMBRANE ANCHOR PROTEIN 1"/>
    <property type="match status" value="1"/>
</dbReference>
<evidence type="ECO:0000313" key="5">
    <source>
        <dbReference type="Proteomes" id="UP000274131"/>
    </source>
</evidence>
<protein>
    <submittedName>
        <fullName evidence="6">NAM-associated domain-containing protein</fullName>
    </submittedName>
</protein>
<evidence type="ECO:0000256" key="2">
    <source>
        <dbReference type="SAM" id="MobiDB-lite"/>
    </source>
</evidence>
<dbReference type="OrthoDB" id="5983600at2759"/>
<keyword evidence="1" id="KW-0175">Coiled coil</keyword>
<dbReference type="AlphaFoldDB" id="A0A0N4V864"/>
<feature type="region of interest" description="Disordered" evidence="2">
    <location>
        <begin position="77"/>
        <end position="122"/>
    </location>
</feature>
<proteinExistence type="predicted"/>
<evidence type="ECO:0000313" key="6">
    <source>
        <dbReference type="WBParaSite" id="EVEC_0000653101-mRNA-1"/>
    </source>
</evidence>
<feature type="compositionally biased region" description="Polar residues" evidence="2">
    <location>
        <begin position="77"/>
        <end position="87"/>
    </location>
</feature>